<dbReference type="HAMAP" id="MF_00048">
    <property type="entry name" value="UPF0102"/>
    <property type="match status" value="1"/>
</dbReference>
<dbReference type="InterPro" id="IPR011856">
    <property type="entry name" value="tRNA_endonuc-like_dom_sf"/>
</dbReference>
<protein>
    <recommendedName>
        <fullName evidence="2">UPF0102 protein UU12_C0023G0021</fullName>
    </recommendedName>
</protein>
<dbReference type="PANTHER" id="PTHR34039:SF1">
    <property type="entry name" value="UPF0102 PROTEIN YRAN"/>
    <property type="match status" value="1"/>
</dbReference>
<organism evidence="3 4">
    <name type="scientific">Candidatus Woesebacteria bacterium GW2011_GWA2_40_7b</name>
    <dbReference type="NCBI Taxonomy" id="1618563"/>
    <lineage>
        <taxon>Bacteria</taxon>
        <taxon>Candidatus Woeseibacteriota</taxon>
    </lineage>
</organism>
<dbReference type="EMBL" id="LBZK01000023">
    <property type="protein sequence ID" value="KKR70348.1"/>
    <property type="molecule type" value="Genomic_DNA"/>
</dbReference>
<evidence type="ECO:0000256" key="1">
    <source>
        <dbReference type="ARBA" id="ARBA00006738"/>
    </source>
</evidence>
<evidence type="ECO:0000313" key="3">
    <source>
        <dbReference type="EMBL" id="KKR70348.1"/>
    </source>
</evidence>
<dbReference type="NCBIfam" id="NF009154">
    <property type="entry name" value="PRK12497.3-3"/>
    <property type="match status" value="1"/>
</dbReference>
<dbReference type="NCBIfam" id="NF009150">
    <property type="entry name" value="PRK12497.1-3"/>
    <property type="match status" value="1"/>
</dbReference>
<dbReference type="AlphaFoldDB" id="A0A0G0SZU7"/>
<dbReference type="Proteomes" id="UP000034562">
    <property type="component" value="Unassembled WGS sequence"/>
</dbReference>
<dbReference type="InterPro" id="IPR003509">
    <property type="entry name" value="UPF0102_YraN-like"/>
</dbReference>
<gene>
    <name evidence="3" type="ORF">UU12_C0023G0021</name>
</gene>
<evidence type="ECO:0000256" key="2">
    <source>
        <dbReference type="HAMAP-Rule" id="MF_00048"/>
    </source>
</evidence>
<evidence type="ECO:0000313" key="4">
    <source>
        <dbReference type="Proteomes" id="UP000034562"/>
    </source>
</evidence>
<dbReference type="Gene3D" id="3.40.1350.10">
    <property type="match status" value="1"/>
</dbReference>
<dbReference type="PANTHER" id="PTHR34039">
    <property type="entry name" value="UPF0102 PROTEIN YRAN"/>
    <property type="match status" value="1"/>
</dbReference>
<sequence>MLLRKKVTSKLGNLAENYAIEFIRAKGYKIVERNFRSKFGEIDVIATLNDVLVFVEVKARWSQKFGSPEEAVTPQKLYKIKRTGEYYCLIHPGLPIKLRIDVVALEIANGQVVTSRIVNVD</sequence>
<dbReference type="SUPFAM" id="SSF52980">
    <property type="entry name" value="Restriction endonuclease-like"/>
    <property type="match status" value="1"/>
</dbReference>
<proteinExistence type="inferred from homology"/>
<dbReference type="Pfam" id="PF02021">
    <property type="entry name" value="UPF0102"/>
    <property type="match status" value="1"/>
</dbReference>
<dbReference type="CDD" id="cd20736">
    <property type="entry name" value="PoNe_Nuclease"/>
    <property type="match status" value="1"/>
</dbReference>
<accession>A0A0G0SZU7</accession>
<comment type="similarity">
    <text evidence="1 2">Belongs to the UPF0102 family.</text>
</comment>
<comment type="caution">
    <text evidence="3">The sequence shown here is derived from an EMBL/GenBank/DDBJ whole genome shotgun (WGS) entry which is preliminary data.</text>
</comment>
<dbReference type="GO" id="GO:0003676">
    <property type="term" value="F:nucleic acid binding"/>
    <property type="evidence" value="ECO:0007669"/>
    <property type="project" value="InterPro"/>
</dbReference>
<dbReference type="InterPro" id="IPR011335">
    <property type="entry name" value="Restrct_endonuc-II-like"/>
</dbReference>
<dbReference type="STRING" id="1618563.UU12_C0023G0021"/>
<name>A0A0G0SZU7_9BACT</name>
<reference evidence="3 4" key="1">
    <citation type="journal article" date="2015" name="Nature">
        <title>rRNA introns, odd ribosomes, and small enigmatic genomes across a large radiation of phyla.</title>
        <authorList>
            <person name="Brown C.T."/>
            <person name="Hug L.A."/>
            <person name="Thomas B.C."/>
            <person name="Sharon I."/>
            <person name="Castelle C.J."/>
            <person name="Singh A."/>
            <person name="Wilkins M.J."/>
            <person name="Williams K.H."/>
            <person name="Banfield J.F."/>
        </authorList>
    </citation>
    <scope>NUCLEOTIDE SEQUENCE [LARGE SCALE GENOMIC DNA]</scope>
</reference>